<dbReference type="PRINTS" id="PR01179">
    <property type="entry name" value="ODADCRBXLASE"/>
</dbReference>
<evidence type="ECO:0000256" key="2">
    <source>
        <dbReference type="ARBA" id="ARBA00022898"/>
    </source>
</evidence>
<sequence length="413" mass="46513">MQLSWKTLQNLEQEFGDAFFILDLDKFKRNYQEFLHGFRSIYPHTNLGYSYKTNYIPKLCQTVDSLGGYAEVVSQMEYDLALRIGVSPTRIIFNGPLKSPEDLENAILAGSIVNLDCLEEVEIVAALARRLPEQKIAVGLRCNFDVGAGRISRFGFDVEGGALDNVFKTFRELNNCSVLGLHCHISTSTRSLESYKLRTQKIIELSDDYFPDKPPQFIDVGGGFFGRMNDDLKAQFDCYIPTYQEYAEAIAPQLSSRFSDNPKPELIIEPGVVIVADVLKFVAKVVGIKTIKSRQIALVVGSIHNVKPTLTDKKLSLEVYGDAENSQTKKLSIPVDLVGYTCMEHDCLYPDYPHEIGIGDYAVFDNLGAYTVVFKPPFIRPNPPIISYDSTLRNYTLVRRQETSQDVFSTYVI</sequence>
<dbReference type="InterPro" id="IPR022644">
    <property type="entry name" value="De-COase2_N"/>
</dbReference>
<feature type="domain" description="Orn/DAP/Arg decarboxylase 2 N-terminal" evidence="5">
    <location>
        <begin position="36"/>
        <end position="276"/>
    </location>
</feature>
<name>A0ABR8BQQ8_APHFL</name>
<evidence type="ECO:0000259" key="4">
    <source>
        <dbReference type="Pfam" id="PF00278"/>
    </source>
</evidence>
<dbReference type="SUPFAM" id="SSF51419">
    <property type="entry name" value="PLP-binding barrel"/>
    <property type="match status" value="1"/>
</dbReference>
<dbReference type="PANTHER" id="PTHR43727:SF3">
    <property type="entry name" value="GROUP IV DECARBOXYLASE"/>
    <property type="match status" value="1"/>
</dbReference>
<dbReference type="InterPro" id="IPR000183">
    <property type="entry name" value="Orn/DAP/Arg_de-COase"/>
</dbReference>
<comment type="caution">
    <text evidence="6">The sequence shown here is derived from an EMBL/GenBank/DDBJ whole genome shotgun (WGS) entry which is preliminary data.</text>
</comment>
<evidence type="ECO:0000259" key="5">
    <source>
        <dbReference type="Pfam" id="PF02784"/>
    </source>
</evidence>
<evidence type="ECO:0000313" key="6">
    <source>
        <dbReference type="EMBL" id="MBD2277258.1"/>
    </source>
</evidence>
<dbReference type="InterPro" id="IPR009006">
    <property type="entry name" value="Ala_racemase/Decarboxylase_C"/>
</dbReference>
<dbReference type="Pfam" id="PF00278">
    <property type="entry name" value="Orn_DAP_Arg_deC"/>
    <property type="match status" value="1"/>
</dbReference>
<comment type="cofactor">
    <cofactor evidence="1">
        <name>pyridoxal 5'-phosphate</name>
        <dbReference type="ChEBI" id="CHEBI:597326"/>
    </cofactor>
</comment>
<accession>A0ABR8BQQ8</accession>
<dbReference type="Gene3D" id="2.40.37.10">
    <property type="entry name" value="Lyase, Ornithine Decarboxylase, Chain A, domain 1"/>
    <property type="match status" value="1"/>
</dbReference>
<dbReference type="InterPro" id="IPR022643">
    <property type="entry name" value="De-COase2_C"/>
</dbReference>
<comment type="similarity">
    <text evidence="3">Belongs to the Orn/Lys/Arg decarboxylase class-II family.</text>
</comment>
<dbReference type="PANTHER" id="PTHR43727">
    <property type="entry name" value="DIAMINOPIMELATE DECARBOXYLASE"/>
    <property type="match status" value="1"/>
</dbReference>
<evidence type="ECO:0000256" key="3">
    <source>
        <dbReference type="RuleBase" id="RU003737"/>
    </source>
</evidence>
<proteinExistence type="inferred from homology"/>
<organism evidence="6 7">
    <name type="scientific">Aphanizomenon flos-aquae FACHB-1040</name>
    <dbReference type="NCBI Taxonomy" id="2692887"/>
    <lineage>
        <taxon>Bacteria</taxon>
        <taxon>Bacillati</taxon>
        <taxon>Cyanobacteriota</taxon>
        <taxon>Cyanophyceae</taxon>
        <taxon>Nostocales</taxon>
        <taxon>Aphanizomenonaceae</taxon>
        <taxon>Aphanizomenon</taxon>
    </lineage>
</organism>
<reference evidence="6 7" key="1">
    <citation type="journal article" date="2020" name="ISME J.">
        <title>Comparative genomics reveals insights into cyanobacterial evolution and habitat adaptation.</title>
        <authorList>
            <person name="Chen M.Y."/>
            <person name="Teng W.K."/>
            <person name="Zhao L."/>
            <person name="Hu C.X."/>
            <person name="Zhou Y.K."/>
            <person name="Han B.P."/>
            <person name="Song L.R."/>
            <person name="Shu W.S."/>
        </authorList>
    </citation>
    <scope>NUCLEOTIDE SEQUENCE [LARGE SCALE GENOMIC DNA]</scope>
    <source>
        <strain evidence="6 7">FACHB-1040</strain>
    </source>
</reference>
<evidence type="ECO:0000256" key="1">
    <source>
        <dbReference type="ARBA" id="ARBA00001933"/>
    </source>
</evidence>
<dbReference type="SUPFAM" id="SSF50621">
    <property type="entry name" value="Alanine racemase C-terminal domain-like"/>
    <property type="match status" value="1"/>
</dbReference>
<gene>
    <name evidence="6" type="ORF">H6F99_02645</name>
</gene>
<dbReference type="Gene3D" id="3.20.20.10">
    <property type="entry name" value="Alanine racemase"/>
    <property type="match status" value="1"/>
</dbReference>
<dbReference type="Pfam" id="PF02784">
    <property type="entry name" value="Orn_Arg_deC_N"/>
    <property type="match status" value="1"/>
</dbReference>
<evidence type="ECO:0000313" key="7">
    <source>
        <dbReference type="Proteomes" id="UP000606721"/>
    </source>
</evidence>
<keyword evidence="2" id="KW-0663">Pyridoxal phosphate</keyword>
<dbReference type="EMBL" id="JACJQT010000004">
    <property type="protein sequence ID" value="MBD2277258.1"/>
    <property type="molecule type" value="Genomic_DNA"/>
</dbReference>
<dbReference type="RefSeq" id="WP_027403377.1">
    <property type="nucleotide sequence ID" value="NZ_JACJQT010000004.1"/>
</dbReference>
<feature type="domain" description="Orn/DAP/Arg decarboxylase 2 C-terminal" evidence="4">
    <location>
        <begin position="281"/>
        <end position="368"/>
    </location>
</feature>
<protein>
    <submittedName>
        <fullName evidence="6">Decarboxylase</fullName>
    </submittedName>
</protein>
<dbReference type="InterPro" id="IPR029066">
    <property type="entry name" value="PLP-binding_barrel"/>
</dbReference>
<dbReference type="Proteomes" id="UP000606721">
    <property type="component" value="Unassembled WGS sequence"/>
</dbReference>
<keyword evidence="7" id="KW-1185">Reference proteome</keyword>